<proteinExistence type="predicted"/>
<feature type="region of interest" description="Disordered" evidence="1">
    <location>
        <begin position="1"/>
        <end position="24"/>
    </location>
</feature>
<feature type="compositionally biased region" description="Polar residues" evidence="1">
    <location>
        <begin position="7"/>
        <end position="24"/>
    </location>
</feature>
<name>A0AA40D168_9PEZI</name>
<protein>
    <submittedName>
        <fullName evidence="2">Uncharacterized protein</fullName>
    </submittedName>
</protein>
<comment type="caution">
    <text evidence="2">The sequence shown here is derived from an EMBL/GenBank/DDBJ whole genome shotgun (WGS) entry which is preliminary data.</text>
</comment>
<organism evidence="2 3">
    <name type="scientific">Lasiodiplodia hormozganensis</name>
    <dbReference type="NCBI Taxonomy" id="869390"/>
    <lineage>
        <taxon>Eukaryota</taxon>
        <taxon>Fungi</taxon>
        <taxon>Dikarya</taxon>
        <taxon>Ascomycota</taxon>
        <taxon>Pezizomycotina</taxon>
        <taxon>Dothideomycetes</taxon>
        <taxon>Dothideomycetes incertae sedis</taxon>
        <taxon>Botryosphaeriales</taxon>
        <taxon>Botryosphaeriaceae</taxon>
        <taxon>Lasiodiplodia</taxon>
    </lineage>
</organism>
<dbReference type="EMBL" id="JAUJDW010000015">
    <property type="protein sequence ID" value="KAK0658986.1"/>
    <property type="molecule type" value="Genomic_DNA"/>
</dbReference>
<sequence>MVVQGLGSPTTRSLPQPSASSTPIVTVPQPDPVLDAIYTLLGLTSQAPRTQCSPTEYSVAAAPAPLGVSSSFGKFYQITRRTPCMGPGTMSITARMKLDDEGHVVTWKDRRWVDFGDWVSVFPPLQLDPIGLGSPLWKQRYLWHRSGKCFPLLAFPRELRDNIYEACATFHYLTPDFEGEWGRGWNALPYSDYTGSYLLDELLTSEYGPRGTLVRTEREDGGRILNGAVCPLSLLLVNRQVYEEFKEMMWKTLDFRFPASQASSDVIWGGQRLARAVSTYTELSRITLELPILDWIKLLGIPLRQQPTDHWREFGQLSPIAQLLQTMNLSHLTIYIHHQVGYLAERRYKNVDSPLHSACPHVLVGYIILYASTVFSMIPHVQVMGCVSSRMAAQFQQLHRERHTRVTPTLTQWDIIGPSSYLTMIGRSWMDHGLYTLDPMEV</sequence>
<evidence type="ECO:0000313" key="3">
    <source>
        <dbReference type="Proteomes" id="UP001175001"/>
    </source>
</evidence>
<evidence type="ECO:0000256" key="1">
    <source>
        <dbReference type="SAM" id="MobiDB-lite"/>
    </source>
</evidence>
<reference evidence="2" key="1">
    <citation type="submission" date="2023-06" db="EMBL/GenBank/DDBJ databases">
        <title>Multi-omics analyses reveal the molecular pathogenesis toolkit of Lasiodiplodia hormozganensis, a cross-kingdom pathogen.</title>
        <authorList>
            <person name="Felix C."/>
            <person name="Meneses R."/>
            <person name="Goncalves M.F.M."/>
            <person name="Tilleman L."/>
            <person name="Duarte A.S."/>
            <person name="Jorrin-Novo J.V."/>
            <person name="Van De Peer Y."/>
            <person name="Deforce D."/>
            <person name="Van Nieuwerburgh F."/>
            <person name="Esteves A.C."/>
            <person name="Alves A."/>
        </authorList>
    </citation>
    <scope>NUCLEOTIDE SEQUENCE</scope>
    <source>
        <strain evidence="2">CBS 339.90</strain>
    </source>
</reference>
<keyword evidence="3" id="KW-1185">Reference proteome</keyword>
<gene>
    <name evidence="2" type="ORF">DIS24_g4368</name>
</gene>
<dbReference type="Proteomes" id="UP001175001">
    <property type="component" value="Unassembled WGS sequence"/>
</dbReference>
<dbReference type="AlphaFoldDB" id="A0AA40D168"/>
<accession>A0AA40D168</accession>
<evidence type="ECO:0000313" key="2">
    <source>
        <dbReference type="EMBL" id="KAK0658986.1"/>
    </source>
</evidence>